<feature type="domain" description="Carrier" evidence="4">
    <location>
        <begin position="962"/>
        <end position="1037"/>
    </location>
</feature>
<keyword evidence="3" id="KW-0597">Phosphoprotein</keyword>
<evidence type="ECO:0000313" key="6">
    <source>
        <dbReference type="EMBL" id="SMS02148.1"/>
    </source>
</evidence>
<dbReference type="InterPro" id="IPR042099">
    <property type="entry name" value="ANL_N_sf"/>
</dbReference>
<dbReference type="GO" id="GO:0031177">
    <property type="term" value="F:phosphopantetheine binding"/>
    <property type="evidence" value="ECO:0007669"/>
    <property type="project" value="TreeGrafter"/>
</dbReference>
<dbReference type="GO" id="GO:0003824">
    <property type="term" value="F:catalytic activity"/>
    <property type="evidence" value="ECO:0007669"/>
    <property type="project" value="InterPro"/>
</dbReference>
<dbReference type="EMBL" id="JAWRCO010000002">
    <property type="protein sequence ID" value="MDW6005412.1"/>
    <property type="molecule type" value="Genomic_DNA"/>
</dbReference>
<dbReference type="NCBIfam" id="TIGR01733">
    <property type="entry name" value="AA-adenyl-dom"/>
    <property type="match status" value="1"/>
</dbReference>
<dbReference type="SUPFAM" id="SSF47336">
    <property type="entry name" value="ACP-like"/>
    <property type="match status" value="2"/>
</dbReference>
<dbReference type="Gene3D" id="3.30.300.30">
    <property type="match status" value="2"/>
</dbReference>
<evidence type="ECO:0000256" key="1">
    <source>
        <dbReference type="ARBA" id="ARBA00001957"/>
    </source>
</evidence>
<gene>
    <name evidence="6" type="primary">lgrD_3</name>
    <name evidence="5" type="ORF">SBX37_21310</name>
    <name evidence="6" type="ORF">VIM7927_03466</name>
</gene>
<dbReference type="PROSITE" id="PS50075">
    <property type="entry name" value="CARRIER"/>
    <property type="match status" value="2"/>
</dbReference>
<dbReference type="GO" id="GO:0005737">
    <property type="term" value="C:cytoplasm"/>
    <property type="evidence" value="ECO:0007669"/>
    <property type="project" value="TreeGrafter"/>
</dbReference>
<dbReference type="OrthoDB" id="9757559at2"/>
<dbReference type="Gene3D" id="3.30.559.30">
    <property type="entry name" value="Nonribosomal peptide synthetase, condensation domain"/>
    <property type="match status" value="2"/>
</dbReference>
<dbReference type="InterPro" id="IPR036736">
    <property type="entry name" value="ACP-like_sf"/>
</dbReference>
<name>A0A1Y6IWZ2_9VIBR</name>
<dbReference type="CDD" id="cd05930">
    <property type="entry name" value="A_NRPS"/>
    <property type="match status" value="1"/>
</dbReference>
<dbReference type="InterPro" id="IPR006162">
    <property type="entry name" value="Ppantetheine_attach_site"/>
</dbReference>
<dbReference type="InterPro" id="IPR041698">
    <property type="entry name" value="Methyltransf_25"/>
</dbReference>
<dbReference type="PROSITE" id="PS00455">
    <property type="entry name" value="AMP_BINDING"/>
    <property type="match status" value="2"/>
</dbReference>
<keyword evidence="2" id="KW-0596">Phosphopantetheine</keyword>
<dbReference type="RefSeq" id="WP_143693279.1">
    <property type="nucleotide sequence ID" value="NZ_AP024884.1"/>
</dbReference>
<dbReference type="InterPro" id="IPR023213">
    <property type="entry name" value="CAT-like_dom_sf"/>
</dbReference>
<evidence type="ECO:0000259" key="4">
    <source>
        <dbReference type="PROSITE" id="PS50075"/>
    </source>
</evidence>
<feature type="domain" description="Carrier" evidence="4">
    <location>
        <begin position="2048"/>
        <end position="2124"/>
    </location>
</feature>
<reference evidence="5 8" key="2">
    <citation type="submission" date="2023-11" db="EMBL/GenBank/DDBJ databases">
        <title>Plant-associative lifestyle of Vibrio porteresiae and its evolutionary dynamics.</title>
        <authorList>
            <person name="Rameshkumar N."/>
            <person name="Kirti K."/>
        </authorList>
    </citation>
    <scope>NUCLEOTIDE SEQUENCE [LARGE SCALE GENOMIC DNA]</scope>
    <source>
        <strain evidence="5 8">MSSRF38</strain>
    </source>
</reference>
<sequence>MKNKLSKVSERIDALISHYAQDHAEQVALVANDKKLTYGVLDHLSDRLCQRIIQQQVDAERPIAVCLPPSLELFVSLLAVLKSNHIFMYLPPGNSALQQHYSTYAEPELVIGENQFLTGKCVELPIISCDLAELGEVYPERHSALINSHHQSPAAILFTSGTTGASKGVLYDHHGLLNLIQIAADQKELTVLQLASPLFDAFWVESLSALLNGGQLILPDRDNLQPQYIFELIKQYRVNFMVVVTSFLRTFSPKTDWVNPELTVYCVGESCSPELAKQWSQRCRFYHAYGVTEAGIHSHHYLVSTINTECSSVPVGRPIKNIFCYLLNEDMQHCGMDEIGEVYLGGDCIALGYYRSPELTAEHFVTDLFSSTPDKKMFRTGDLGRYDQDGNLIIVGRRDEQIKIRGIRVNCELLEQQLMNMPGVENAAIVSLNHKTDIAAFVSVESDFIFADAEQEYMNHWQKLVDELDYHQGYEDEFNIAGWHCSYRNQPLPDFEMREQVHQAAKRILELKPRYVLDIGCGTGLLLFQIAPFCEGYWASDLSGQAIDQICKRLSVPPWIENVTTLHQPAHDFSIFESQEFDTIILNSTVQYFPNLDYLTRIIEKLCSYIKQGNIFIGDVKHHQLQSAFQFERMRRCNSYQHMTVAQMIEEVENSQRQNSELSITPEYFYWLGQRIDSVNYVQIMPKAGHHDNELNQFRYDVVLHIQAPIKKSGPIQYLQWGKDVDSLECLKSSLVHYPGQNICLMNVPDNRKSQTLALWSYLRDYSGDKTERLIDVIASFDEQYIDNSLSVEPEDLIQLGETLNYVTELSCLGCADEHQFDIVFWQSSDEKYQLDFLADHLPARRHSLINGGLSDLSFHAFANRPYVAIRDSLLINQAETRIAELFQGQWMPLQWVKVLEQLPLGHTGKTDRKALEQKAQTMVESHIGYRSKSSGHHAALHDTELSGELFDIRSLAAVRNDATDAIRQVVGRVWCDVLGDEALNSEESFFALGGHSLKAVQIISRLNQIYQSHLKVVDLLQNPKLEALVNIVRNRQQRHENLLAAETSGHLTPENNQQLSTYIDKAFTTDELLEDAKPMVSYTQRRYWFLEQLNPESSVYNLPLQVSIRGTLDKGCLEYALRAIGQRHQVFKTRIVADDENDLIQLTDAPAFGESLEYLNIRHLDRQRQTEIIDHYVEYFIRQPFDLSVGPLHRSMLIQIAENQHLLLITLHHIIADGWSLNILLQEFRSFYQARMNGDTNLSVLPKNQYISYSTWQNLWLGSDEAKQQKQYWLRKLNEICPFELPTDFSRIIPNRHRGKTLFTLLDSQNLAALKTLAAGKNCTLFMVLLTIFKILLWRHSDRDDLSVGTPVANRHRLSDEQVIGSFANTLVICSQLDERLTFEQLLEQVRTNLLEAYLHQDYPFEKLVEDIQPERDLGRSPIIQIWFSYFNTELDHVVIGDMELEELETGISGAKFDLSLSLTESGNTLKCAWEYNTDLYCHETISRLSERWGRLVSEILSSPLALIGDYTMLPEQSMRRSDGLLMQETVHRLSDDHVMQCFDKWVQTSSSNLCLIDETARFTYGEVARQVHHMAAGLISHGIRSGMRVAVFLPEKLETSLAILAIFRVGACVVPISWDYPRERICYILEDAGIDLLVHHETAEKEIIENVPSHISFSALQADLPYAAEPPYNMPSGEETAYILYTSGTEGWPKGVEVAHQSVSILLLALAETLEFTEQCKMLSCSSVGFDIFMLELLMPLFSGGAVYLAASLQVKDPENLIKIIDTEHPSHIQATPSLYHMLVNQSWVPANRLTLLCGGEALTEKLAASLLQTGVRLYNMYGPTETTIWSTFAEISDPQDISIGKPVPGTNCYILDRQQRPLCNGIVGELYIGGMGVARGYIRQSGQNSGKFIPDPFSHIVNARMYRTGDLARVGANGKLYLLGRKDTQIKLSGHRIELSDIEKNLERCQSVDQACVVFLSQDKPRPTNRIVAFVTGKPNTHVDITQLRKELICYLPAYMLPNPILQLETLPHNVHGKIDRNALLSDYLTLSQIPSGRSNVSGKTPLESFISTIWAETLGNIEAYDIRPEDNFFSDLGGNSLMIPQMMSIIRFGFHMGLPLRTIFESPVLKDFCASIETLRESEAIRPPSSDIYDNRVELSGRQQYLMRQIVSSSVPTSYYNRAVSYSFTVDSEIGYDVPSQETLSQRVKSVLRQSEVFRYRLLNKGEGTFEWSVFDHIEPEVTCHQILSHQLAHDSLTKILQHHREREFDLYHQALIRVLLLQIINDVNVVERYVIQVVGHGLVGDNRTFELVLQQISDNYRKRPEPTQLQYRHFVQWMDKWLSGPVAQQQKRLLTRWFDRSDVSIVNSPGAWVPEYIFHNQPDSYCHVFALSPERQQKIEQLASSVGCPKEIIYLSAYFRLLQKHADAVSEIYDRGGKPVDSISSNHRITVGWLNDHRDWSGTDIMFGPMENLLLVQAEFAPHVTDKRLVSLTLEAYHRAYFLRDVVSHHMFTPSSDAVPIHYDASFSSDVIVPNMLGMTANELEAGIHLQLRRLSEEAEQLELRVNQQMFSSGRFSQPVFDSLVNDFESILENLAFDIY</sequence>
<dbReference type="Gene3D" id="3.30.559.10">
    <property type="entry name" value="Chloramphenicol acetyltransferase-like domain"/>
    <property type="match status" value="2"/>
</dbReference>
<dbReference type="GO" id="GO:0043041">
    <property type="term" value="P:amino acid activation for nonribosomal peptide biosynthetic process"/>
    <property type="evidence" value="ECO:0007669"/>
    <property type="project" value="TreeGrafter"/>
</dbReference>
<evidence type="ECO:0000256" key="2">
    <source>
        <dbReference type="ARBA" id="ARBA00022450"/>
    </source>
</evidence>
<evidence type="ECO:0000313" key="5">
    <source>
        <dbReference type="EMBL" id="MDW6005412.1"/>
    </source>
</evidence>
<dbReference type="SUPFAM" id="SSF52777">
    <property type="entry name" value="CoA-dependent acyltransferases"/>
    <property type="match status" value="3"/>
</dbReference>
<dbReference type="Gene3D" id="3.40.50.12780">
    <property type="entry name" value="N-terminal domain of ligase-like"/>
    <property type="match status" value="2"/>
</dbReference>
<dbReference type="Gene3D" id="1.10.1200.10">
    <property type="entry name" value="ACP-like"/>
    <property type="match status" value="2"/>
</dbReference>
<dbReference type="InterPro" id="IPR001242">
    <property type="entry name" value="Condensation_dom"/>
</dbReference>
<dbReference type="PANTHER" id="PTHR45527:SF1">
    <property type="entry name" value="FATTY ACID SYNTHASE"/>
    <property type="match status" value="1"/>
</dbReference>
<dbReference type="Pfam" id="PF00550">
    <property type="entry name" value="PP-binding"/>
    <property type="match status" value="2"/>
</dbReference>
<evidence type="ECO:0000313" key="7">
    <source>
        <dbReference type="Proteomes" id="UP000196125"/>
    </source>
</evidence>
<dbReference type="GO" id="GO:0044550">
    <property type="term" value="P:secondary metabolite biosynthetic process"/>
    <property type="evidence" value="ECO:0007669"/>
    <property type="project" value="TreeGrafter"/>
</dbReference>
<dbReference type="InterPro" id="IPR045851">
    <property type="entry name" value="AMP-bd_C_sf"/>
</dbReference>
<dbReference type="InterPro" id="IPR009081">
    <property type="entry name" value="PP-bd_ACP"/>
</dbReference>
<reference evidence="6 7" key="1">
    <citation type="submission" date="2017-05" db="EMBL/GenBank/DDBJ databases">
        <authorList>
            <person name="Song R."/>
            <person name="Chenine A.L."/>
            <person name="Ruprecht R.M."/>
        </authorList>
    </citation>
    <scope>NUCLEOTIDE SEQUENCE [LARGE SCALE GENOMIC DNA]</scope>
    <source>
        <strain evidence="6 7">CECT 7927</strain>
    </source>
</reference>
<evidence type="ECO:0000256" key="3">
    <source>
        <dbReference type="ARBA" id="ARBA00022553"/>
    </source>
</evidence>
<protein>
    <submittedName>
        <fullName evidence="6">Linear gramicidin synthase subunit D</fullName>
    </submittedName>
    <submittedName>
        <fullName evidence="5">Non-ribosomal peptide synthetase</fullName>
    </submittedName>
</protein>
<accession>A0A1Y6IWZ2</accession>
<comment type="cofactor">
    <cofactor evidence="1">
        <name>pantetheine 4'-phosphate</name>
        <dbReference type="ChEBI" id="CHEBI:47942"/>
    </cofactor>
</comment>
<dbReference type="SUPFAM" id="SSF56801">
    <property type="entry name" value="Acetyl-CoA synthetase-like"/>
    <property type="match status" value="2"/>
</dbReference>
<dbReference type="SUPFAM" id="SSF53335">
    <property type="entry name" value="S-adenosyl-L-methionine-dependent methyltransferases"/>
    <property type="match status" value="1"/>
</dbReference>
<keyword evidence="8" id="KW-1185">Reference proteome</keyword>
<dbReference type="Proteomes" id="UP001283366">
    <property type="component" value="Unassembled WGS sequence"/>
</dbReference>
<organism evidence="6 7">
    <name type="scientific">Vibrio mangrovi</name>
    <dbReference type="NCBI Taxonomy" id="474394"/>
    <lineage>
        <taxon>Bacteria</taxon>
        <taxon>Pseudomonadati</taxon>
        <taxon>Pseudomonadota</taxon>
        <taxon>Gammaproteobacteria</taxon>
        <taxon>Vibrionales</taxon>
        <taxon>Vibrionaceae</taxon>
        <taxon>Vibrio</taxon>
    </lineage>
</organism>
<dbReference type="CDD" id="cd02440">
    <property type="entry name" value="AdoMet_MTases"/>
    <property type="match status" value="1"/>
</dbReference>
<dbReference type="EMBL" id="FXXI01000008">
    <property type="protein sequence ID" value="SMS02148.1"/>
    <property type="molecule type" value="Genomic_DNA"/>
</dbReference>
<dbReference type="InterPro" id="IPR029063">
    <property type="entry name" value="SAM-dependent_MTases_sf"/>
</dbReference>
<dbReference type="Pfam" id="PF00501">
    <property type="entry name" value="AMP-binding"/>
    <property type="match status" value="2"/>
</dbReference>
<dbReference type="InterPro" id="IPR020845">
    <property type="entry name" value="AMP-binding_CS"/>
</dbReference>
<proteinExistence type="predicted"/>
<dbReference type="Pfam" id="PF13649">
    <property type="entry name" value="Methyltransf_25"/>
    <property type="match status" value="1"/>
</dbReference>
<evidence type="ECO:0000313" key="8">
    <source>
        <dbReference type="Proteomes" id="UP001283366"/>
    </source>
</evidence>
<dbReference type="CDD" id="cd19531">
    <property type="entry name" value="LCL_NRPS-like"/>
    <property type="match status" value="1"/>
</dbReference>
<dbReference type="PANTHER" id="PTHR45527">
    <property type="entry name" value="NONRIBOSOMAL PEPTIDE SYNTHETASE"/>
    <property type="match status" value="1"/>
</dbReference>
<dbReference type="PROSITE" id="PS00012">
    <property type="entry name" value="PHOSPHOPANTETHEINE"/>
    <property type="match status" value="1"/>
</dbReference>
<dbReference type="Gene3D" id="3.40.50.150">
    <property type="entry name" value="Vaccinia Virus protein VP39"/>
    <property type="match status" value="1"/>
</dbReference>
<dbReference type="Pfam" id="PF00668">
    <property type="entry name" value="Condensation"/>
    <property type="match status" value="1"/>
</dbReference>
<dbReference type="InterPro" id="IPR010071">
    <property type="entry name" value="AA_adenyl_dom"/>
</dbReference>
<dbReference type="InterPro" id="IPR000873">
    <property type="entry name" value="AMP-dep_synth/lig_dom"/>
</dbReference>
<dbReference type="Proteomes" id="UP000196125">
    <property type="component" value="Unassembled WGS sequence"/>
</dbReference>